<evidence type="ECO:0000256" key="6">
    <source>
        <dbReference type="ARBA" id="ARBA00022692"/>
    </source>
</evidence>
<feature type="domain" description="Galactosyltransferase N-terminal" evidence="13">
    <location>
        <begin position="60"/>
        <end position="174"/>
    </location>
</feature>
<comment type="similarity">
    <text evidence="3 11">Belongs to the glycosyltransferase 7 family.</text>
</comment>
<reference evidence="14" key="1">
    <citation type="submission" date="2022-06" db="EMBL/GenBank/DDBJ databases">
        <authorList>
            <person name="Berger JAMES D."/>
            <person name="Berger JAMES D."/>
        </authorList>
    </citation>
    <scope>NUCLEOTIDE SEQUENCE [LARGE SCALE GENOMIC DNA]</scope>
</reference>
<keyword evidence="6" id="KW-0812">Transmembrane</keyword>
<evidence type="ECO:0000256" key="9">
    <source>
        <dbReference type="ARBA" id="ARBA00023136"/>
    </source>
</evidence>
<evidence type="ECO:0000259" key="13">
    <source>
        <dbReference type="Pfam" id="PF13733"/>
    </source>
</evidence>
<dbReference type="PANTHER" id="PTHR19300:SF57">
    <property type="entry name" value="BETA-1,4-N-ACETYLGALACTOSAMINYLTRANSFERASE"/>
    <property type="match status" value="1"/>
</dbReference>
<dbReference type="PANTHER" id="PTHR19300">
    <property type="entry name" value="BETA-1,4-GALACTOSYLTRANSFERASE"/>
    <property type="match status" value="1"/>
</dbReference>
<evidence type="ECO:0000256" key="2">
    <source>
        <dbReference type="ARBA" id="ARBA00004922"/>
    </source>
</evidence>
<dbReference type="EC" id="2.4.1.-" evidence="11"/>
<dbReference type="InterPro" id="IPR027791">
    <property type="entry name" value="Galactosyl_T_C"/>
</dbReference>
<feature type="domain" description="Galactosyltransferase C-terminal" evidence="12">
    <location>
        <begin position="178"/>
        <end position="254"/>
    </location>
</feature>
<evidence type="ECO:0000313" key="14">
    <source>
        <dbReference type="Proteomes" id="UP000050795"/>
    </source>
</evidence>
<keyword evidence="7 11" id="KW-0735">Signal-anchor</keyword>
<comment type="pathway">
    <text evidence="2 11">Protein modification; protein glycosylation.</text>
</comment>
<dbReference type="WBParaSite" id="TREG1_11940.2">
    <property type="protein sequence ID" value="TREG1_11940.2"/>
    <property type="gene ID" value="TREG1_11940"/>
</dbReference>
<organism evidence="14 15">
    <name type="scientific">Trichobilharzia regenti</name>
    <name type="common">Nasal bird schistosome</name>
    <dbReference type="NCBI Taxonomy" id="157069"/>
    <lineage>
        <taxon>Eukaryota</taxon>
        <taxon>Metazoa</taxon>
        <taxon>Spiralia</taxon>
        <taxon>Lophotrochozoa</taxon>
        <taxon>Platyhelminthes</taxon>
        <taxon>Trematoda</taxon>
        <taxon>Digenea</taxon>
        <taxon>Strigeidida</taxon>
        <taxon>Schistosomatoidea</taxon>
        <taxon>Schistosomatidae</taxon>
        <taxon>Trichobilharzia</taxon>
    </lineage>
</organism>
<dbReference type="Pfam" id="PF13733">
    <property type="entry name" value="Glyco_transf_7N"/>
    <property type="match status" value="1"/>
</dbReference>
<evidence type="ECO:0000256" key="5">
    <source>
        <dbReference type="ARBA" id="ARBA00022679"/>
    </source>
</evidence>
<keyword evidence="5 11" id="KW-0808">Transferase</keyword>
<proteinExistence type="inferred from homology"/>
<dbReference type="Gene3D" id="3.90.550.10">
    <property type="entry name" value="Spore Coat Polysaccharide Biosynthesis Protein SpsA, Chain A"/>
    <property type="match status" value="1"/>
</dbReference>
<evidence type="ECO:0000256" key="11">
    <source>
        <dbReference type="RuleBase" id="RU368121"/>
    </source>
</evidence>
<evidence type="ECO:0000259" key="12">
    <source>
        <dbReference type="Pfam" id="PF02709"/>
    </source>
</evidence>
<evidence type="ECO:0000256" key="8">
    <source>
        <dbReference type="ARBA" id="ARBA00022989"/>
    </source>
</evidence>
<dbReference type="InterPro" id="IPR003859">
    <property type="entry name" value="Galactosyl_T"/>
</dbReference>
<dbReference type="GO" id="GO:0016020">
    <property type="term" value="C:membrane"/>
    <property type="evidence" value="ECO:0007669"/>
    <property type="project" value="UniProtKB-SubCell"/>
</dbReference>
<name>A0AA85J2J8_TRIRE</name>
<dbReference type="InterPro" id="IPR029044">
    <property type="entry name" value="Nucleotide-diphossugar_trans"/>
</dbReference>
<dbReference type="AlphaFoldDB" id="A0AA85J2J8"/>
<dbReference type="SUPFAM" id="SSF53448">
    <property type="entry name" value="Nucleotide-diphospho-sugar transferases"/>
    <property type="match status" value="1"/>
</dbReference>
<reference evidence="15" key="2">
    <citation type="submission" date="2023-11" db="UniProtKB">
        <authorList>
            <consortium name="WormBaseParasite"/>
        </authorList>
    </citation>
    <scope>IDENTIFICATION</scope>
</reference>
<dbReference type="CDD" id="cd00899">
    <property type="entry name" value="b4GalT"/>
    <property type="match status" value="1"/>
</dbReference>
<evidence type="ECO:0000256" key="3">
    <source>
        <dbReference type="ARBA" id="ARBA00005735"/>
    </source>
</evidence>
<dbReference type="GO" id="GO:0008378">
    <property type="term" value="F:galactosyltransferase activity"/>
    <property type="evidence" value="ECO:0007669"/>
    <property type="project" value="TreeGrafter"/>
</dbReference>
<dbReference type="PRINTS" id="PR02050">
    <property type="entry name" value="B14GALTRFASE"/>
</dbReference>
<keyword evidence="14" id="KW-1185">Reference proteome</keyword>
<dbReference type="GO" id="GO:0005975">
    <property type="term" value="P:carbohydrate metabolic process"/>
    <property type="evidence" value="ECO:0007669"/>
    <property type="project" value="InterPro"/>
</dbReference>
<keyword evidence="4 11" id="KW-0328">Glycosyltransferase</keyword>
<dbReference type="GO" id="GO:0006688">
    <property type="term" value="P:glycosphingolipid biosynthetic process"/>
    <property type="evidence" value="ECO:0007669"/>
    <property type="project" value="TreeGrafter"/>
</dbReference>
<dbReference type="InterPro" id="IPR027995">
    <property type="entry name" value="Galactosyl_T_N"/>
</dbReference>
<keyword evidence="10 11" id="KW-0325">Glycoprotein</keyword>
<evidence type="ECO:0000313" key="15">
    <source>
        <dbReference type="WBParaSite" id="TREG1_11940.2"/>
    </source>
</evidence>
<comment type="function">
    <text evidence="11">Catalyses the transfer of galactose onto proteins or lipids.</text>
</comment>
<accession>A0AA85J2J8</accession>
<dbReference type="Proteomes" id="UP000050795">
    <property type="component" value="Unassembled WGS sequence"/>
</dbReference>
<evidence type="ECO:0000256" key="10">
    <source>
        <dbReference type="ARBA" id="ARBA00023180"/>
    </source>
</evidence>
<dbReference type="Pfam" id="PF02709">
    <property type="entry name" value="Glyco_transf_7C"/>
    <property type="match status" value="1"/>
</dbReference>
<evidence type="ECO:0000256" key="7">
    <source>
        <dbReference type="ARBA" id="ARBA00022968"/>
    </source>
</evidence>
<protein>
    <recommendedName>
        <fullName evidence="11">Beta-1,4-galactosyltransferase</fullName>
        <ecNumber evidence="11">2.4.1.-</ecNumber>
    </recommendedName>
</protein>
<dbReference type="GO" id="GO:0033842">
    <property type="term" value="F:N-acetyl-beta-glucosaminyl-derivative 4-beta-N-acetylgalactosaminyltransferase activity"/>
    <property type="evidence" value="ECO:0007669"/>
    <property type="project" value="TreeGrafter"/>
</dbReference>
<evidence type="ECO:0000256" key="1">
    <source>
        <dbReference type="ARBA" id="ARBA00004606"/>
    </source>
</evidence>
<comment type="subcellular location">
    <subcellularLocation>
        <location evidence="1">Membrane</location>
        <topology evidence="1">Single-pass type II membrane protein</topology>
    </subcellularLocation>
</comment>
<keyword evidence="9" id="KW-0472">Membrane</keyword>
<dbReference type="GO" id="GO:0005794">
    <property type="term" value="C:Golgi apparatus"/>
    <property type="evidence" value="ECO:0007669"/>
    <property type="project" value="TreeGrafter"/>
</dbReference>
<evidence type="ECO:0000256" key="4">
    <source>
        <dbReference type="ARBA" id="ARBA00022676"/>
    </source>
</evidence>
<sequence length="309" mass="36134">MRIHHFFLFPVGHLDISKTVPTWSHLVEEYTSSSFQPKIVLSQTRYDTSTNLTRVVVVNSTSNAENKTQSLEKFVGMWRPVDCDPTERLAIIVPYRNRDSHLRMFLEHMHSFLRKQRLMYTIFVINQDGTTHFNRALLLNIGFIESMRVAKFDCFIFHDVDLLPEDDRNTYRCSNQPRHLSVAVDKFSYHLPYQQIFGGAVALTREQFVKVGGFSNLYYGWGGEDDDLYARVINAKYIIVRYPEEIARYKMISHNRDPNNPVNPQRQKLLDSASSRFKTDGYWNANYTLLEAYPAYNGLFYWVSVSVIN</sequence>
<keyword evidence="8" id="KW-1133">Transmembrane helix</keyword>